<name>A0A919RZD1_9CLOT</name>
<gene>
    <name evidence="2" type="ORF">CPJCM30710_17870</name>
</gene>
<dbReference type="Proteomes" id="UP000679179">
    <property type="component" value="Unassembled WGS sequence"/>
</dbReference>
<feature type="transmembrane region" description="Helical" evidence="1">
    <location>
        <begin position="32"/>
        <end position="51"/>
    </location>
</feature>
<dbReference type="EMBL" id="BOPZ01000013">
    <property type="protein sequence ID" value="GIM29121.1"/>
    <property type="molecule type" value="Genomic_DNA"/>
</dbReference>
<evidence type="ECO:0000313" key="2">
    <source>
        <dbReference type="EMBL" id="GIM29121.1"/>
    </source>
</evidence>
<protein>
    <recommendedName>
        <fullName evidence="4">Cell shape-determining protein</fullName>
    </recommendedName>
</protein>
<evidence type="ECO:0008006" key="4">
    <source>
        <dbReference type="Google" id="ProtNLM"/>
    </source>
</evidence>
<accession>A0A919RZD1</accession>
<feature type="transmembrane region" description="Helical" evidence="1">
    <location>
        <begin position="63"/>
        <end position="87"/>
    </location>
</feature>
<evidence type="ECO:0000256" key="1">
    <source>
        <dbReference type="SAM" id="Phobius"/>
    </source>
</evidence>
<proteinExistence type="predicted"/>
<keyword evidence="1" id="KW-0812">Transmembrane</keyword>
<keyword evidence="3" id="KW-1185">Reference proteome</keyword>
<comment type="caution">
    <text evidence="2">The sequence shown here is derived from an EMBL/GenBank/DDBJ whole genome shotgun (WGS) entry which is preliminary data.</text>
</comment>
<keyword evidence="1" id="KW-0472">Membrane</keyword>
<keyword evidence="1" id="KW-1133">Transmembrane helix</keyword>
<reference evidence="2" key="1">
    <citation type="submission" date="2021-03" db="EMBL/GenBank/DDBJ databases">
        <title>Taxonomic study of Clostridium polyendosporum from meadow-gley soil under rice.</title>
        <authorList>
            <person name="Kobayashi H."/>
            <person name="Tanizawa Y."/>
            <person name="Yagura M."/>
        </authorList>
    </citation>
    <scope>NUCLEOTIDE SEQUENCE</scope>
    <source>
        <strain evidence="2">JCM 30710</strain>
    </source>
</reference>
<dbReference type="RefSeq" id="WP_212903828.1">
    <property type="nucleotide sequence ID" value="NZ_BOPZ01000013.1"/>
</dbReference>
<evidence type="ECO:0000313" key="3">
    <source>
        <dbReference type="Proteomes" id="UP000679179"/>
    </source>
</evidence>
<organism evidence="2 3">
    <name type="scientific">Clostridium polyendosporum</name>
    <dbReference type="NCBI Taxonomy" id="69208"/>
    <lineage>
        <taxon>Bacteria</taxon>
        <taxon>Bacillati</taxon>
        <taxon>Bacillota</taxon>
        <taxon>Clostridia</taxon>
        <taxon>Eubacteriales</taxon>
        <taxon>Clostridiaceae</taxon>
        <taxon>Clostridium</taxon>
    </lineage>
</organism>
<dbReference type="AlphaFoldDB" id="A0A919RZD1"/>
<sequence length="560" mass="62120">MFYVLLIMVLVVFGCAEYIFLMPLNLSYSGTWIFAILVTGVLGGLAFLKMYEDEKYISSKARVLPLAPAIVMIVGFIVMLVVSLPIFRSDDYRRLIGSVQEKTFTSEIQVVDLTQLPVVKENYAKSLAEKKLGNLGSKVKIGEPTLQNNNGELRYVFPLLHRSFFKWASSPQGTPGYIVVSATNDKDVKLVDEINGQKIFIKYQTEAFFGDDVRRRLFFSGTGLATKGLTDFTFEIDNTGKPYWTTTVYEHTIGLSGSKAVGTAIMDTQTGEVKVYTVENTPDWVSRIQPQDIVENQVNSWGKYVHGWWNSFFSENDVLKTTEGYGIVFNNGRTYFYTGITGSGRDESTTGFMLVDTKTGQATYFKMSGGTEIAAEKSAESEIKNMGYKAAFPTLINVENIPTYFITLHDNEGLAKRFALVSVSNVGIVGVGRDVNEAKASYLKSLNTKGGVLGGAGEEKTLEAVVIRIGEYQSEASSYYAIILQGNENKLFNPPISLSPELPITKEGDTVRITFVDTGYGSINVKSFDNLVFNQDLAKVEQSVKMNQQKVEGEEKKENE</sequence>